<dbReference type="InterPro" id="IPR036116">
    <property type="entry name" value="FN3_sf"/>
</dbReference>
<dbReference type="SUPFAM" id="SSF49265">
    <property type="entry name" value="Fibronectin type III"/>
    <property type="match status" value="1"/>
</dbReference>
<feature type="signal peptide" evidence="2">
    <location>
        <begin position="1"/>
        <end position="22"/>
    </location>
</feature>
<name>T1GCG1_MEGSC</name>
<dbReference type="HOGENOM" id="CLU_832327_0_0_1"/>
<evidence type="ECO:0000313" key="4">
    <source>
        <dbReference type="Proteomes" id="UP000015102"/>
    </source>
</evidence>
<evidence type="ECO:0000256" key="1">
    <source>
        <dbReference type="SAM" id="Phobius"/>
    </source>
</evidence>
<accession>T1GCG1</accession>
<sequence length="334" mass="38672">MNFFCFWLSVGVLSSVIVVSQQKTIPITPNEVVRDKCLELCSVEDSQGFFNGPCGLMEKASDFESEDCRFESCHGRKVIFFVGTEREAAENSKRNHYLFQQCLIDCNNNIPGPPMIKDIDGVVYKIFWEPANSSRIQIYSLEGLYSKTSDIFAELIELEEEQEKEALENPGAANEQFVEEPYVKSDNWKVVCNTTETYCKMEDLYQQNILSFRVRAMNLKGWGPYVYSRQPIEEPTDRGHLIIATFLPAILVCTSVFFCFIYVCISKLHKRRVRHKRDTLPHWAQFHQVEYAFPRILTDSEIGILPEFQDTNLKNLKYLGRGFSVLFKFSKESF</sequence>
<keyword evidence="1" id="KW-0472">Membrane</keyword>
<dbReference type="EMBL" id="CAQQ02390400">
    <property type="status" value="NOT_ANNOTATED_CDS"/>
    <property type="molecule type" value="Genomic_DNA"/>
</dbReference>
<dbReference type="Proteomes" id="UP000015102">
    <property type="component" value="Unassembled WGS sequence"/>
</dbReference>
<dbReference type="EnsemblMetazoa" id="MESCA000973-RA">
    <property type="protein sequence ID" value="MESCA000973-PA"/>
    <property type="gene ID" value="MESCA000973"/>
</dbReference>
<feature type="transmembrane region" description="Helical" evidence="1">
    <location>
        <begin position="241"/>
        <end position="265"/>
    </location>
</feature>
<organism evidence="3 4">
    <name type="scientific">Megaselia scalaris</name>
    <name type="common">Humpbacked fly</name>
    <name type="synonym">Phora scalaris</name>
    <dbReference type="NCBI Taxonomy" id="36166"/>
    <lineage>
        <taxon>Eukaryota</taxon>
        <taxon>Metazoa</taxon>
        <taxon>Ecdysozoa</taxon>
        <taxon>Arthropoda</taxon>
        <taxon>Hexapoda</taxon>
        <taxon>Insecta</taxon>
        <taxon>Pterygota</taxon>
        <taxon>Neoptera</taxon>
        <taxon>Endopterygota</taxon>
        <taxon>Diptera</taxon>
        <taxon>Brachycera</taxon>
        <taxon>Muscomorpha</taxon>
        <taxon>Platypezoidea</taxon>
        <taxon>Phoridae</taxon>
        <taxon>Megaseliini</taxon>
        <taxon>Megaselia</taxon>
    </lineage>
</organism>
<keyword evidence="2" id="KW-0732">Signal</keyword>
<evidence type="ECO:0008006" key="5">
    <source>
        <dbReference type="Google" id="ProtNLM"/>
    </source>
</evidence>
<reference evidence="4" key="1">
    <citation type="submission" date="2013-02" db="EMBL/GenBank/DDBJ databases">
        <authorList>
            <person name="Hughes D."/>
        </authorList>
    </citation>
    <scope>NUCLEOTIDE SEQUENCE</scope>
    <source>
        <strain>Durham</strain>
        <strain evidence="4">NC isolate 2 -- Noor lab</strain>
    </source>
</reference>
<dbReference type="Gene3D" id="2.60.40.10">
    <property type="entry name" value="Immunoglobulins"/>
    <property type="match status" value="1"/>
</dbReference>
<protein>
    <recommendedName>
        <fullName evidence="5">Fibronectin type-III domain-containing protein</fullName>
    </recommendedName>
</protein>
<evidence type="ECO:0000313" key="3">
    <source>
        <dbReference type="EnsemblMetazoa" id="MESCA000973-PA"/>
    </source>
</evidence>
<reference evidence="3" key="2">
    <citation type="submission" date="2015-06" db="UniProtKB">
        <authorList>
            <consortium name="EnsemblMetazoa"/>
        </authorList>
    </citation>
    <scope>IDENTIFICATION</scope>
</reference>
<proteinExistence type="predicted"/>
<evidence type="ECO:0000256" key="2">
    <source>
        <dbReference type="SAM" id="SignalP"/>
    </source>
</evidence>
<keyword evidence="1" id="KW-1133">Transmembrane helix</keyword>
<keyword evidence="1" id="KW-0812">Transmembrane</keyword>
<dbReference type="AlphaFoldDB" id="T1GCG1"/>
<dbReference type="STRING" id="36166.T1GCG1"/>
<keyword evidence="4" id="KW-1185">Reference proteome</keyword>
<dbReference type="InterPro" id="IPR013783">
    <property type="entry name" value="Ig-like_fold"/>
</dbReference>
<feature type="chain" id="PRO_5004577215" description="Fibronectin type-III domain-containing protein" evidence="2">
    <location>
        <begin position="23"/>
        <end position="334"/>
    </location>
</feature>